<evidence type="ECO:0000256" key="3">
    <source>
        <dbReference type="ARBA" id="ARBA00022679"/>
    </source>
</evidence>
<evidence type="ECO:0000256" key="7">
    <source>
        <dbReference type="ARBA" id="ARBA00030248"/>
    </source>
</evidence>
<dbReference type="EC" id="2.7.7.48" evidence="1"/>
<dbReference type="Pfam" id="PF03431">
    <property type="entry name" value="RNA_replicase_B"/>
    <property type="match status" value="1"/>
</dbReference>
<proteinExistence type="predicted"/>
<dbReference type="GO" id="GO:0000166">
    <property type="term" value="F:nucleotide binding"/>
    <property type="evidence" value="ECO:0007669"/>
    <property type="project" value="UniProtKB-KW"/>
</dbReference>
<protein>
    <recommendedName>
        <fullName evidence="1">RNA-directed RNA polymerase</fullName>
        <ecNumber evidence="1">2.7.7.48</ecNumber>
    </recommendedName>
    <alternativeName>
        <fullName evidence="7">RNA replicase beta chain</fullName>
    </alternativeName>
</protein>
<dbReference type="GO" id="GO:0003968">
    <property type="term" value="F:RNA-directed RNA polymerase activity"/>
    <property type="evidence" value="ECO:0007669"/>
    <property type="project" value="UniProtKB-KW"/>
</dbReference>
<evidence type="ECO:0000256" key="9">
    <source>
        <dbReference type="PIRSR" id="PIRSR605093-1"/>
    </source>
</evidence>
<feature type="binding site" evidence="9">
    <location>
        <position position="247"/>
    </location>
    <ligand>
        <name>Mg(2+)</name>
        <dbReference type="ChEBI" id="CHEBI:18420"/>
        <label>2</label>
    </ligand>
</feature>
<dbReference type="InterPro" id="IPR007096">
    <property type="entry name" value="RNA-dir_Rpol_cat_phage"/>
</dbReference>
<keyword evidence="9" id="KW-0460">Magnesium</keyword>
<evidence type="ECO:0000256" key="4">
    <source>
        <dbReference type="ARBA" id="ARBA00022695"/>
    </source>
</evidence>
<dbReference type="KEGG" id="vg:80399150"/>
<evidence type="ECO:0000313" key="11">
    <source>
        <dbReference type="EMBL" id="DAD50891.1"/>
    </source>
</evidence>
<sequence>MTVPRTVDVSVPDHISRKFENSFRHMLNSFATGKNVYFKDKYLLDEVFSKYLDESIVPADVRRDAAVNKFTQVNDRNAAVNLHLVMMELTERDLGWTDASRLIKVARRLIARVLGPLKYPGVLMKSTFTNGASTRVRRGPAAACVKFTGEVHITDPAIKHWLAMASGSRLSRLPLRIVQSSVLFTVPKKTEIDRVACKEPEGNALLQRSVGIAIRQRLRKVGINLLDQTRNQDLAKRAVNEGLATIDLSSASDTVSTRVVEMLLPFDWWSLLSDLRVESTVLPDNRVLSLDLFSSMGNGFTFELESLIFWALATAVKRIGGYRGEISVFGDDIIVPQTMARRFMRVLSLFGFVPNKKKTHVSGPFFESCGRHYWCGLDITPFYFRKAVTTLPEMINILNRLLEWDGREWGFFATDEARQFWNRWKTYIPKYLWGGISPDDPSCLVTGDAPRKRLVPVLKKVKVAEKARLDTWLHRSDTRLEPPQEPVVVDPADVIGYEAVDVVAAGERTTWSPNMVFEDYVGGERL</sequence>
<organism evidence="11 12">
    <name type="scientific">ssRNA phage SRR5467090_2</name>
    <dbReference type="NCBI Taxonomy" id="2786451"/>
    <lineage>
        <taxon>Viruses</taxon>
        <taxon>Riboviria</taxon>
        <taxon>Orthornavirae</taxon>
        <taxon>Lenarviricota</taxon>
        <taxon>Leviviricetes</taxon>
        <taxon>Norzivirales</taxon>
        <taxon>Fiersviridae</taxon>
        <taxon>Tysohivirus</taxon>
        <taxon>Tysohivirus limenecus</taxon>
        <taxon>Vinehtivirus limenecus</taxon>
    </lineage>
</organism>
<dbReference type="PROSITE" id="PS50522">
    <property type="entry name" value="RDRP_PHAGE"/>
    <property type="match status" value="1"/>
</dbReference>
<accession>A0A8S5L0C5</accession>
<dbReference type="RefSeq" id="YP_010769979.1">
    <property type="nucleotide sequence ID" value="NC_074125.1"/>
</dbReference>
<evidence type="ECO:0000256" key="1">
    <source>
        <dbReference type="ARBA" id="ARBA00012494"/>
    </source>
</evidence>
<evidence type="ECO:0000256" key="8">
    <source>
        <dbReference type="ARBA" id="ARBA00048744"/>
    </source>
</evidence>
<evidence type="ECO:0000259" key="10">
    <source>
        <dbReference type="PROSITE" id="PS50522"/>
    </source>
</evidence>
<keyword evidence="4" id="KW-0548">Nucleotidyltransferase</keyword>
<keyword evidence="6" id="KW-0693">Viral RNA replication</keyword>
<keyword evidence="9" id="KW-0479">Metal-binding</keyword>
<dbReference type="InterPro" id="IPR005093">
    <property type="entry name" value="RNArep_beta"/>
</dbReference>
<feature type="binding site" evidence="9">
    <location>
        <position position="331"/>
    </location>
    <ligand>
        <name>Mg(2+)</name>
        <dbReference type="ChEBI" id="CHEBI:18420"/>
        <label>2</label>
    </ligand>
</feature>
<evidence type="ECO:0000256" key="2">
    <source>
        <dbReference type="ARBA" id="ARBA00022484"/>
    </source>
</evidence>
<evidence type="ECO:0000256" key="5">
    <source>
        <dbReference type="ARBA" id="ARBA00022741"/>
    </source>
</evidence>
<dbReference type="SUPFAM" id="SSF56672">
    <property type="entry name" value="DNA/RNA polymerases"/>
    <property type="match status" value="1"/>
</dbReference>
<feature type="domain" description="RdRp catalytic" evidence="10">
    <location>
        <begin position="232"/>
        <end position="363"/>
    </location>
</feature>
<keyword evidence="5" id="KW-0547">Nucleotide-binding</keyword>
<feature type="binding site" evidence="9">
    <location>
        <position position="332"/>
    </location>
    <ligand>
        <name>Mg(2+)</name>
        <dbReference type="ChEBI" id="CHEBI:18420"/>
        <label>2</label>
    </ligand>
</feature>
<dbReference type="InterPro" id="IPR043502">
    <property type="entry name" value="DNA/RNA_pol_sf"/>
</dbReference>
<dbReference type="EMBL" id="BK013656">
    <property type="protein sequence ID" value="DAD50891.1"/>
    <property type="molecule type" value="Genomic_RNA"/>
</dbReference>
<dbReference type="GO" id="GO:0046872">
    <property type="term" value="F:metal ion binding"/>
    <property type="evidence" value="ECO:0007669"/>
    <property type="project" value="UniProtKB-KW"/>
</dbReference>
<evidence type="ECO:0000313" key="12">
    <source>
        <dbReference type="Proteomes" id="UP000676830"/>
    </source>
</evidence>
<comment type="cofactor">
    <cofactor evidence="9">
        <name>Mg(2+)</name>
        <dbReference type="ChEBI" id="CHEBI:18420"/>
    </cofactor>
    <text evidence="9">Binds 2 Mg(2+) per subunit.</text>
</comment>
<keyword evidence="2 11" id="KW-0696">RNA-directed RNA polymerase</keyword>
<dbReference type="GeneID" id="80399150"/>
<keyword evidence="12" id="KW-1185">Reference proteome</keyword>
<dbReference type="GO" id="GO:0039694">
    <property type="term" value="P:viral RNA genome replication"/>
    <property type="evidence" value="ECO:0007669"/>
    <property type="project" value="InterPro"/>
</dbReference>
<evidence type="ECO:0000256" key="6">
    <source>
        <dbReference type="ARBA" id="ARBA00022953"/>
    </source>
</evidence>
<reference evidence="11" key="1">
    <citation type="submission" date="2020-09" db="EMBL/GenBank/DDBJ databases">
        <title>Leviviricetes taxonomy.</title>
        <authorList>
            <person name="Stockdale S.R."/>
            <person name="Callanan J."/>
            <person name="Adriaenssens E.M."/>
            <person name="Kuhn J.H."/>
            <person name="Rumnieks J."/>
            <person name="Shkoporov A."/>
            <person name="Draper L.A."/>
            <person name="Ross P."/>
            <person name="Hill C."/>
        </authorList>
    </citation>
    <scope>NUCLEOTIDE SEQUENCE</scope>
</reference>
<gene>
    <name evidence="11" type="primary">SRR5467090_2_4</name>
</gene>
<keyword evidence="3" id="KW-0808">Transferase</keyword>
<dbReference type="Proteomes" id="UP000676830">
    <property type="component" value="Segment"/>
</dbReference>
<name>A0A8S5L0C5_9VIRU</name>
<comment type="catalytic activity">
    <reaction evidence="8">
        <text>RNA(n) + a ribonucleoside 5'-triphosphate = RNA(n+1) + diphosphate</text>
        <dbReference type="Rhea" id="RHEA:21248"/>
        <dbReference type="Rhea" id="RHEA-COMP:14527"/>
        <dbReference type="Rhea" id="RHEA-COMP:17342"/>
        <dbReference type="ChEBI" id="CHEBI:33019"/>
        <dbReference type="ChEBI" id="CHEBI:61557"/>
        <dbReference type="ChEBI" id="CHEBI:140395"/>
        <dbReference type="EC" id="2.7.7.48"/>
    </reaction>
</comment>